<evidence type="ECO:0000313" key="3">
    <source>
        <dbReference type="Proteomes" id="UP001348149"/>
    </source>
</evidence>
<name>A0ABU6HMB6_9RHOB</name>
<keyword evidence="3" id="KW-1185">Reference proteome</keyword>
<gene>
    <name evidence="2" type="ORF">VK792_19455</name>
</gene>
<accession>A0ABU6HMB6</accession>
<evidence type="ECO:0000313" key="2">
    <source>
        <dbReference type="EMBL" id="MEC3863461.1"/>
    </source>
</evidence>
<organism evidence="2 3">
    <name type="scientific">Mesobacterium hydrothermale</name>
    <dbReference type="NCBI Taxonomy" id="3111907"/>
    <lineage>
        <taxon>Bacteria</taxon>
        <taxon>Pseudomonadati</taxon>
        <taxon>Pseudomonadota</taxon>
        <taxon>Alphaproteobacteria</taxon>
        <taxon>Rhodobacterales</taxon>
        <taxon>Roseobacteraceae</taxon>
        <taxon>Mesobacterium</taxon>
    </lineage>
</organism>
<dbReference type="EMBL" id="JAYLLH010000070">
    <property type="protein sequence ID" value="MEC3863461.1"/>
    <property type="molecule type" value="Genomic_DNA"/>
</dbReference>
<evidence type="ECO:0000256" key="1">
    <source>
        <dbReference type="SAM" id="MobiDB-lite"/>
    </source>
</evidence>
<reference evidence="2 3" key="1">
    <citation type="submission" date="2024-01" db="EMBL/GenBank/DDBJ databases">
        <title>Mesobacterium rodlantinim sp. nov., isolated from shallow sea hydrothermal systems off Kueishantao Island.</title>
        <authorList>
            <person name="Su Z."/>
            <person name="Tang K."/>
        </authorList>
    </citation>
    <scope>NUCLEOTIDE SEQUENCE [LARGE SCALE GENOMIC DNA]</scope>
    <source>
        <strain evidence="2 3">TK19101</strain>
    </source>
</reference>
<proteinExistence type="predicted"/>
<protein>
    <submittedName>
        <fullName evidence="2">Uncharacterized protein</fullName>
    </submittedName>
</protein>
<feature type="region of interest" description="Disordered" evidence="1">
    <location>
        <begin position="132"/>
        <end position="152"/>
    </location>
</feature>
<dbReference type="RefSeq" id="WP_326299577.1">
    <property type="nucleotide sequence ID" value="NZ_JAYLLH010000070.1"/>
</dbReference>
<sequence length="336" mass="38176">MRKVLSFKEFRSVVSPHVSFEGQKNAAKEAVGSISRKLTNSDVEHTLLLQDAAVFSGEYETEDKAKASVNEYHAKSLRQGTGHRKFAWQVYYYLHRQYPNSESLGQFDRTLFEGMTFSEYFGYSVNDRPEDYEVLPRGPSTPDQHKQLGRTRRSRELVLSLDVVEGSSHYTKQLTAFLGRESEMEELQIFRDSKGAAFLWIQLAGEAGQGKSRLAFEFSTISQADGWHSGFLQTDELSRFADYCEDWLPEAPTLIFVDYVLGKEGHIQKLVRSFERSSQNFSNPVRLVLIERQRWDRGNLAMIALSDDGTNDSSARTSSTGLASLACPHRVVRLKC</sequence>
<dbReference type="Proteomes" id="UP001348149">
    <property type="component" value="Unassembled WGS sequence"/>
</dbReference>
<comment type="caution">
    <text evidence="2">The sequence shown here is derived from an EMBL/GenBank/DDBJ whole genome shotgun (WGS) entry which is preliminary data.</text>
</comment>